<proteinExistence type="predicted"/>
<name>A0A0E3K1G8_CLOSL</name>
<gene>
    <name evidence="1" type="ORF">CSCA_2993</name>
</gene>
<organism evidence="1 2">
    <name type="scientific">Clostridium scatologenes</name>
    <dbReference type="NCBI Taxonomy" id="1548"/>
    <lineage>
        <taxon>Bacteria</taxon>
        <taxon>Bacillati</taxon>
        <taxon>Bacillota</taxon>
        <taxon>Clostridia</taxon>
        <taxon>Eubacteriales</taxon>
        <taxon>Clostridiaceae</taxon>
        <taxon>Clostridium</taxon>
    </lineage>
</organism>
<accession>A0A0E3K1G8</accession>
<keyword evidence="2" id="KW-1185">Reference proteome</keyword>
<dbReference type="AlphaFoldDB" id="A0A0E3K1G8"/>
<protein>
    <submittedName>
        <fullName evidence="1">Uncharacterized protein</fullName>
    </submittedName>
</protein>
<dbReference type="EMBL" id="CP009933">
    <property type="protein sequence ID" value="AKA70118.1"/>
    <property type="molecule type" value="Genomic_DNA"/>
</dbReference>
<evidence type="ECO:0000313" key="2">
    <source>
        <dbReference type="Proteomes" id="UP000033115"/>
    </source>
</evidence>
<dbReference type="KEGG" id="csq:CSCA_2993"/>
<sequence length="101" mass="11799">MGKHQFFNQFKDFMMANEPVYNACRLIQENLSSLRLENGDSELELEVGKYKKFKPIVLNDSYNFKLFYSGQDYNNQPHGNGILLLKTDKINNYCESKHVLA</sequence>
<dbReference type="RefSeq" id="WP_029160909.1">
    <property type="nucleotide sequence ID" value="NZ_CP009933.1"/>
</dbReference>
<dbReference type="HOGENOM" id="CLU_2286646_0_0_9"/>
<dbReference type="Proteomes" id="UP000033115">
    <property type="component" value="Chromosome"/>
</dbReference>
<reference evidence="1 2" key="1">
    <citation type="journal article" date="2015" name="J. Biotechnol.">
        <title>Complete genome sequence of a malodorant-producing acetogen, Clostridium scatologenes ATCC 25775(T).</title>
        <authorList>
            <person name="Zhu Z."/>
            <person name="Guo T."/>
            <person name="Zheng H."/>
            <person name="Song T."/>
            <person name="Ouyang P."/>
            <person name="Xie J."/>
        </authorList>
    </citation>
    <scope>NUCLEOTIDE SEQUENCE [LARGE SCALE GENOMIC DNA]</scope>
    <source>
        <strain evidence="1 2">ATCC 25775</strain>
    </source>
</reference>
<evidence type="ECO:0000313" key="1">
    <source>
        <dbReference type="EMBL" id="AKA70118.1"/>
    </source>
</evidence>
<dbReference type="STRING" id="1548.CSCA_2993"/>